<sequence>MLAYGIPADAMDEYVRIGESTSIKYLKRFCLGIITVYEEEYLRSPTEADICRLIVRLRGIDNTPNIYMNQQLYSRQWPRMTCGYDMLFLACLGLTTISTFLIGLICSLSLRKDVPLLPTIPSMTTNTPWDTILRMVSTLKGNPRPNNFSTSRIEETTICNHARGMSEGCEKGIWGAPSTFCYCAGPARFWSLEDLGYIMKTCIILHNMIIKDERDDFLDDEYDGMEVRPPVQVLREPTLPFTEFIARHHMIRSSAVHHTLHNDLIEHFLSREGEQG</sequence>
<dbReference type="PANTHER" id="PTHR47150:SF6">
    <property type="entry name" value="OS01G0872900 PROTEIN"/>
    <property type="match status" value="1"/>
</dbReference>
<dbReference type="InterPro" id="IPR006912">
    <property type="entry name" value="Harbinger_derived_prot"/>
</dbReference>
<dbReference type="AlphaFoldDB" id="A0A834YYI7"/>
<name>A0A834YYI7_TETSI</name>
<dbReference type="Proteomes" id="UP000655225">
    <property type="component" value="Unassembled WGS sequence"/>
</dbReference>
<proteinExistence type="predicted"/>
<keyword evidence="1" id="KW-0472">Membrane</keyword>
<comment type="caution">
    <text evidence="2">The sequence shown here is derived from an EMBL/GenBank/DDBJ whole genome shotgun (WGS) entry which is preliminary data.</text>
</comment>
<dbReference type="OrthoDB" id="1706340at2759"/>
<dbReference type="Pfam" id="PF04827">
    <property type="entry name" value="Plant_tran"/>
    <property type="match status" value="1"/>
</dbReference>
<organism evidence="2 3">
    <name type="scientific">Tetracentron sinense</name>
    <name type="common">Spur-leaf</name>
    <dbReference type="NCBI Taxonomy" id="13715"/>
    <lineage>
        <taxon>Eukaryota</taxon>
        <taxon>Viridiplantae</taxon>
        <taxon>Streptophyta</taxon>
        <taxon>Embryophyta</taxon>
        <taxon>Tracheophyta</taxon>
        <taxon>Spermatophyta</taxon>
        <taxon>Magnoliopsida</taxon>
        <taxon>Trochodendrales</taxon>
        <taxon>Trochodendraceae</taxon>
        <taxon>Tetracentron</taxon>
    </lineage>
</organism>
<gene>
    <name evidence="2" type="ORF">HHK36_018329</name>
</gene>
<accession>A0A834YYI7</accession>
<evidence type="ECO:0000313" key="2">
    <source>
        <dbReference type="EMBL" id="KAF8396702.1"/>
    </source>
</evidence>
<protein>
    <submittedName>
        <fullName evidence="2">Uncharacterized protein</fullName>
    </submittedName>
</protein>
<evidence type="ECO:0000313" key="3">
    <source>
        <dbReference type="Proteomes" id="UP000655225"/>
    </source>
</evidence>
<dbReference type="EMBL" id="JABCRI010000012">
    <property type="protein sequence ID" value="KAF8396702.1"/>
    <property type="molecule type" value="Genomic_DNA"/>
</dbReference>
<evidence type="ECO:0000256" key="1">
    <source>
        <dbReference type="SAM" id="Phobius"/>
    </source>
</evidence>
<reference evidence="2 3" key="1">
    <citation type="submission" date="2020-04" db="EMBL/GenBank/DDBJ databases">
        <title>Plant Genome Project.</title>
        <authorList>
            <person name="Zhang R.-G."/>
        </authorList>
    </citation>
    <scope>NUCLEOTIDE SEQUENCE [LARGE SCALE GENOMIC DNA]</scope>
    <source>
        <strain evidence="2">YNK0</strain>
        <tissue evidence="2">Leaf</tissue>
    </source>
</reference>
<dbReference type="PANTHER" id="PTHR47150">
    <property type="entry name" value="OS12G0169200 PROTEIN"/>
    <property type="match status" value="1"/>
</dbReference>
<keyword evidence="1" id="KW-1133">Transmembrane helix</keyword>
<keyword evidence="3" id="KW-1185">Reference proteome</keyword>
<feature type="transmembrane region" description="Helical" evidence="1">
    <location>
        <begin position="86"/>
        <end position="110"/>
    </location>
</feature>
<keyword evidence="1" id="KW-0812">Transmembrane</keyword>